<proteinExistence type="predicted"/>
<name>A0A1M3T7G5_ASPLC</name>
<organism evidence="1 2">
    <name type="scientific">Aspergillus luchuensis (strain CBS 106.47)</name>
    <dbReference type="NCBI Taxonomy" id="1137211"/>
    <lineage>
        <taxon>Eukaryota</taxon>
        <taxon>Fungi</taxon>
        <taxon>Dikarya</taxon>
        <taxon>Ascomycota</taxon>
        <taxon>Pezizomycotina</taxon>
        <taxon>Eurotiomycetes</taxon>
        <taxon>Eurotiomycetidae</taxon>
        <taxon>Eurotiales</taxon>
        <taxon>Aspergillaceae</taxon>
        <taxon>Aspergillus</taxon>
        <taxon>Aspergillus subgen. Circumdati</taxon>
    </lineage>
</organism>
<feature type="non-terminal residue" evidence="1">
    <location>
        <position position="1"/>
    </location>
</feature>
<dbReference type="Proteomes" id="UP000184063">
    <property type="component" value="Unassembled WGS sequence"/>
</dbReference>
<sequence length="106" mass="12329">INLPTKNPSGGKPRKEQLRLQRFEWSSRMFLLRASIADKWAAFSVRMYILRDCPRQEIVRNRVEPTKCHRQTKVVDHWSGSSFRTVVGLREIGWKSFPFASVPASV</sequence>
<evidence type="ECO:0000313" key="1">
    <source>
        <dbReference type="EMBL" id="OJZ82681.1"/>
    </source>
</evidence>
<dbReference type="EMBL" id="KV878247">
    <property type="protein sequence ID" value="OJZ82681.1"/>
    <property type="molecule type" value="Genomic_DNA"/>
</dbReference>
<protein>
    <submittedName>
        <fullName evidence="1">Uncharacterized protein</fullName>
    </submittedName>
</protein>
<accession>A0A1M3T7G5</accession>
<evidence type="ECO:0000313" key="2">
    <source>
        <dbReference type="Proteomes" id="UP000184063"/>
    </source>
</evidence>
<dbReference type="AlphaFoldDB" id="A0A1M3T7G5"/>
<dbReference type="VEuPathDB" id="FungiDB:ASPFODRAFT_143006"/>
<reference evidence="2" key="1">
    <citation type="journal article" date="2017" name="Genome Biol.">
        <title>Comparative genomics reveals high biological diversity and specific adaptations in the industrially and medically important fungal genus Aspergillus.</title>
        <authorList>
            <person name="de Vries R.P."/>
            <person name="Riley R."/>
            <person name="Wiebenga A."/>
            <person name="Aguilar-Osorio G."/>
            <person name="Amillis S."/>
            <person name="Uchima C.A."/>
            <person name="Anderluh G."/>
            <person name="Asadollahi M."/>
            <person name="Askin M."/>
            <person name="Barry K."/>
            <person name="Battaglia E."/>
            <person name="Bayram O."/>
            <person name="Benocci T."/>
            <person name="Braus-Stromeyer S.A."/>
            <person name="Caldana C."/>
            <person name="Canovas D."/>
            <person name="Cerqueira G.C."/>
            <person name="Chen F."/>
            <person name="Chen W."/>
            <person name="Choi C."/>
            <person name="Clum A."/>
            <person name="Dos Santos R.A."/>
            <person name="Damasio A.R."/>
            <person name="Diallinas G."/>
            <person name="Emri T."/>
            <person name="Fekete E."/>
            <person name="Flipphi M."/>
            <person name="Freyberg S."/>
            <person name="Gallo A."/>
            <person name="Gournas C."/>
            <person name="Habgood R."/>
            <person name="Hainaut M."/>
            <person name="Harispe M.L."/>
            <person name="Henrissat B."/>
            <person name="Hilden K.S."/>
            <person name="Hope R."/>
            <person name="Hossain A."/>
            <person name="Karabika E."/>
            <person name="Karaffa L."/>
            <person name="Karanyi Z."/>
            <person name="Krasevec N."/>
            <person name="Kuo A."/>
            <person name="Kusch H."/>
            <person name="LaButti K."/>
            <person name="Lagendijk E.L."/>
            <person name="Lapidus A."/>
            <person name="Levasseur A."/>
            <person name="Lindquist E."/>
            <person name="Lipzen A."/>
            <person name="Logrieco A.F."/>
            <person name="MacCabe A."/>
            <person name="Maekelae M.R."/>
            <person name="Malavazi I."/>
            <person name="Melin P."/>
            <person name="Meyer V."/>
            <person name="Mielnichuk N."/>
            <person name="Miskei M."/>
            <person name="Molnar A.P."/>
            <person name="Mule G."/>
            <person name="Ngan C.Y."/>
            <person name="Orejas M."/>
            <person name="Orosz E."/>
            <person name="Ouedraogo J.P."/>
            <person name="Overkamp K.M."/>
            <person name="Park H.-S."/>
            <person name="Perrone G."/>
            <person name="Piumi F."/>
            <person name="Punt P.J."/>
            <person name="Ram A.F."/>
            <person name="Ramon A."/>
            <person name="Rauscher S."/>
            <person name="Record E."/>
            <person name="Riano-Pachon D.M."/>
            <person name="Robert V."/>
            <person name="Roehrig J."/>
            <person name="Ruller R."/>
            <person name="Salamov A."/>
            <person name="Salih N.S."/>
            <person name="Samson R.A."/>
            <person name="Sandor E."/>
            <person name="Sanguinetti M."/>
            <person name="Schuetze T."/>
            <person name="Sepcic K."/>
            <person name="Shelest E."/>
            <person name="Sherlock G."/>
            <person name="Sophianopoulou V."/>
            <person name="Squina F.M."/>
            <person name="Sun H."/>
            <person name="Susca A."/>
            <person name="Todd R.B."/>
            <person name="Tsang A."/>
            <person name="Unkles S.E."/>
            <person name="van de Wiele N."/>
            <person name="van Rossen-Uffink D."/>
            <person name="Oliveira J.V."/>
            <person name="Vesth T.C."/>
            <person name="Visser J."/>
            <person name="Yu J.-H."/>
            <person name="Zhou M."/>
            <person name="Andersen M.R."/>
            <person name="Archer D.B."/>
            <person name="Baker S.E."/>
            <person name="Benoit I."/>
            <person name="Brakhage A.A."/>
            <person name="Braus G.H."/>
            <person name="Fischer R."/>
            <person name="Frisvad J.C."/>
            <person name="Goldman G.H."/>
            <person name="Houbraken J."/>
            <person name="Oakley B."/>
            <person name="Pocsi I."/>
            <person name="Scazzocchio C."/>
            <person name="Seiboth B."/>
            <person name="vanKuyk P.A."/>
            <person name="Wortman J."/>
            <person name="Dyer P.S."/>
            <person name="Grigoriev I.V."/>
        </authorList>
    </citation>
    <scope>NUCLEOTIDE SEQUENCE [LARGE SCALE GENOMIC DNA]</scope>
    <source>
        <strain evidence="2">CBS 106.47</strain>
    </source>
</reference>
<gene>
    <name evidence="1" type="ORF">ASPFODRAFT_143006</name>
</gene>